<dbReference type="Proteomes" id="UP000272464">
    <property type="component" value="Unassembled WGS sequence"/>
</dbReference>
<keyword evidence="1" id="KW-0812">Transmembrane</keyword>
<dbReference type="EMBL" id="RZNX01000006">
    <property type="protein sequence ID" value="RUT29494.1"/>
    <property type="molecule type" value="Genomic_DNA"/>
</dbReference>
<feature type="transmembrane region" description="Helical" evidence="1">
    <location>
        <begin position="23"/>
        <end position="47"/>
    </location>
</feature>
<gene>
    <name evidence="2" type="ORF">EJP77_14010</name>
</gene>
<feature type="transmembrane region" description="Helical" evidence="1">
    <location>
        <begin position="68"/>
        <end position="95"/>
    </location>
</feature>
<name>A0A3S1JM79_9BACL</name>
<evidence type="ECO:0000256" key="1">
    <source>
        <dbReference type="SAM" id="Phobius"/>
    </source>
</evidence>
<reference evidence="2 3" key="1">
    <citation type="submission" date="2018-12" db="EMBL/GenBank/DDBJ databases">
        <authorList>
            <person name="Sun L."/>
            <person name="Chen Z."/>
        </authorList>
    </citation>
    <scope>NUCLEOTIDE SEQUENCE [LARGE SCALE GENOMIC DNA]</scope>
    <source>
        <strain evidence="2 3">3-5-3</strain>
    </source>
</reference>
<proteinExistence type="predicted"/>
<dbReference type="AlphaFoldDB" id="A0A3S1JM79"/>
<dbReference type="RefSeq" id="WP_127199879.1">
    <property type="nucleotide sequence ID" value="NZ_RZNX01000006.1"/>
</dbReference>
<sequence length="126" mass="13248">MEFNTSEMNTSPDPTYKHSGPGIASFVISLVALIAYVAAIVTILVTTRDLVHSGLPITNDLIINHAGFLEAGLIVIAAIILTLVGCILGIIGLALKNRKKVFAILGVVISALPPAFMLILALIRTS</sequence>
<comment type="caution">
    <text evidence="2">The sequence shown here is derived from an EMBL/GenBank/DDBJ whole genome shotgun (WGS) entry which is preliminary data.</text>
</comment>
<keyword evidence="1" id="KW-1133">Transmembrane helix</keyword>
<evidence type="ECO:0000313" key="2">
    <source>
        <dbReference type="EMBL" id="RUT29494.1"/>
    </source>
</evidence>
<keyword evidence="1" id="KW-0472">Membrane</keyword>
<organism evidence="2 3">
    <name type="scientific">Paenibacillus zeisoli</name>
    <dbReference type="NCBI Taxonomy" id="2496267"/>
    <lineage>
        <taxon>Bacteria</taxon>
        <taxon>Bacillati</taxon>
        <taxon>Bacillota</taxon>
        <taxon>Bacilli</taxon>
        <taxon>Bacillales</taxon>
        <taxon>Paenibacillaceae</taxon>
        <taxon>Paenibacillus</taxon>
    </lineage>
</organism>
<keyword evidence="3" id="KW-1185">Reference proteome</keyword>
<dbReference type="OrthoDB" id="2608137at2"/>
<feature type="transmembrane region" description="Helical" evidence="1">
    <location>
        <begin position="101"/>
        <end position="123"/>
    </location>
</feature>
<evidence type="ECO:0008006" key="4">
    <source>
        <dbReference type="Google" id="ProtNLM"/>
    </source>
</evidence>
<protein>
    <recommendedName>
        <fullName evidence="4">DUF4064 domain-containing protein</fullName>
    </recommendedName>
</protein>
<accession>A0A3S1JM79</accession>
<evidence type="ECO:0000313" key="3">
    <source>
        <dbReference type="Proteomes" id="UP000272464"/>
    </source>
</evidence>